<evidence type="ECO:0000313" key="4">
    <source>
        <dbReference type="Proteomes" id="UP000290092"/>
    </source>
</evidence>
<reference evidence="3 4" key="1">
    <citation type="submission" date="2017-09" db="EMBL/GenBank/DDBJ databases">
        <title>Genomics of the genus Arcobacter.</title>
        <authorList>
            <person name="Perez-Cataluna A."/>
            <person name="Figueras M.J."/>
            <person name="Salas-Masso N."/>
        </authorList>
    </citation>
    <scope>NUCLEOTIDE SEQUENCE [LARGE SCALE GENOMIC DNA]</scope>
    <source>
        <strain evidence="3 4">CECT 7386</strain>
    </source>
</reference>
<dbReference type="EMBL" id="NXID01000005">
    <property type="protein sequence ID" value="RXK16649.1"/>
    <property type="molecule type" value="Genomic_DNA"/>
</dbReference>
<dbReference type="InterPro" id="IPR006640">
    <property type="entry name" value="SprT-like_domain"/>
</dbReference>
<evidence type="ECO:0000259" key="2">
    <source>
        <dbReference type="Pfam" id="PF10263"/>
    </source>
</evidence>
<accession>A0AAX2AIS0</accession>
<dbReference type="Pfam" id="PF10263">
    <property type="entry name" value="SprT-like"/>
    <property type="match status" value="1"/>
</dbReference>
<evidence type="ECO:0000256" key="1">
    <source>
        <dbReference type="SAM" id="Phobius"/>
    </source>
</evidence>
<protein>
    <recommendedName>
        <fullName evidence="2">SprT-like domain-containing protein</fullName>
    </recommendedName>
</protein>
<organism evidence="3 4">
    <name type="scientific">Malaciobacter mytili LMG 24559</name>
    <dbReference type="NCBI Taxonomy" id="1032238"/>
    <lineage>
        <taxon>Bacteria</taxon>
        <taxon>Pseudomonadati</taxon>
        <taxon>Campylobacterota</taxon>
        <taxon>Epsilonproteobacteria</taxon>
        <taxon>Campylobacterales</taxon>
        <taxon>Arcobacteraceae</taxon>
        <taxon>Malaciobacter</taxon>
    </lineage>
</organism>
<dbReference type="GO" id="GO:0006950">
    <property type="term" value="P:response to stress"/>
    <property type="evidence" value="ECO:0007669"/>
    <property type="project" value="UniProtKB-ARBA"/>
</dbReference>
<dbReference type="RefSeq" id="WP_114841461.1">
    <property type="nucleotide sequence ID" value="NZ_CP031219.1"/>
</dbReference>
<feature type="domain" description="SprT-like" evidence="2">
    <location>
        <begin position="63"/>
        <end position="145"/>
    </location>
</feature>
<keyword evidence="1" id="KW-0812">Transmembrane</keyword>
<dbReference type="Gene3D" id="3.40.390.10">
    <property type="entry name" value="Collagenase (Catalytic Domain)"/>
    <property type="match status" value="1"/>
</dbReference>
<keyword evidence="4" id="KW-1185">Reference proteome</keyword>
<evidence type="ECO:0000313" key="3">
    <source>
        <dbReference type="EMBL" id="RXK16649.1"/>
    </source>
</evidence>
<gene>
    <name evidence="3" type="ORF">CP985_02595</name>
</gene>
<dbReference type="GO" id="GO:0008237">
    <property type="term" value="F:metallopeptidase activity"/>
    <property type="evidence" value="ECO:0007669"/>
    <property type="project" value="InterPro"/>
</dbReference>
<keyword evidence="1" id="KW-0472">Membrane</keyword>
<dbReference type="InterPro" id="IPR024079">
    <property type="entry name" value="MetalloPept_cat_dom_sf"/>
</dbReference>
<feature type="transmembrane region" description="Helical" evidence="1">
    <location>
        <begin position="6"/>
        <end position="26"/>
    </location>
</feature>
<dbReference type="Proteomes" id="UP000290092">
    <property type="component" value="Unassembled WGS sequence"/>
</dbReference>
<proteinExistence type="predicted"/>
<comment type="caution">
    <text evidence="3">The sequence shown here is derived from an EMBL/GenBank/DDBJ whole genome shotgun (WGS) entry which is preliminary data.</text>
</comment>
<sequence>MEIKKISNIFLFITIISAFFLIYLWYKDYKFNNSALDEKIIKKIEAKTRELKALAYKNYNITYNIPIIISDKMKNNLFGMAIFNKKDVAIYLNKNRFKENLEYMIEDTLPHEYAHAIMFLLGDFSNENAGHTLKWENICKNLQGKRCDRFVTHDDIIIEKTNPF</sequence>
<name>A0AAX2AIS0_9BACT</name>
<dbReference type="AlphaFoldDB" id="A0AAX2AIS0"/>
<dbReference type="KEGG" id="amyt:AMYT_1008"/>
<keyword evidence="1" id="KW-1133">Transmembrane helix</keyword>